<evidence type="ECO:0000313" key="2">
    <source>
        <dbReference type="Proteomes" id="UP001597509"/>
    </source>
</evidence>
<keyword evidence="2" id="KW-1185">Reference proteome</keyword>
<dbReference type="NCBIfam" id="NF045477">
    <property type="entry name" value="LPO_1073_dom"/>
    <property type="match status" value="1"/>
</dbReference>
<protein>
    <submittedName>
        <fullName evidence="1">LPO_1073/Vpar_1526 family protein</fullName>
    </submittedName>
</protein>
<accession>A0ABW5YY58</accession>
<dbReference type="RefSeq" id="WP_380920836.1">
    <property type="nucleotide sequence ID" value="NZ_JBHUPE010000004.1"/>
</dbReference>
<dbReference type="Proteomes" id="UP001597509">
    <property type="component" value="Unassembled WGS sequence"/>
</dbReference>
<reference evidence="2" key="1">
    <citation type="journal article" date="2019" name="Int. J. Syst. Evol. Microbiol.">
        <title>The Global Catalogue of Microorganisms (GCM) 10K type strain sequencing project: providing services to taxonomists for standard genome sequencing and annotation.</title>
        <authorList>
            <consortium name="The Broad Institute Genomics Platform"/>
            <consortium name="The Broad Institute Genome Sequencing Center for Infectious Disease"/>
            <person name="Wu L."/>
            <person name="Ma J."/>
        </authorList>
    </citation>
    <scope>NUCLEOTIDE SEQUENCE [LARGE SCALE GENOMIC DNA]</scope>
    <source>
        <strain evidence="2">KCTC 22209</strain>
    </source>
</reference>
<comment type="caution">
    <text evidence="1">The sequence shown here is derived from an EMBL/GenBank/DDBJ whole genome shotgun (WGS) entry which is preliminary data.</text>
</comment>
<name>A0ABW5YY58_9SPHI</name>
<proteinExistence type="predicted"/>
<dbReference type="EMBL" id="JBHUPE010000004">
    <property type="protein sequence ID" value="MFD2904668.1"/>
    <property type="molecule type" value="Genomic_DNA"/>
</dbReference>
<dbReference type="InterPro" id="IPR053773">
    <property type="entry name" value="Vpar_1526-like"/>
</dbReference>
<organism evidence="1 2">
    <name type="scientific">Sphingobacterium anhuiense</name>
    <dbReference type="NCBI Taxonomy" id="493780"/>
    <lineage>
        <taxon>Bacteria</taxon>
        <taxon>Pseudomonadati</taxon>
        <taxon>Bacteroidota</taxon>
        <taxon>Sphingobacteriia</taxon>
        <taxon>Sphingobacteriales</taxon>
        <taxon>Sphingobacteriaceae</taxon>
        <taxon>Sphingobacterium</taxon>
    </lineage>
</organism>
<gene>
    <name evidence="1" type="ORF">ACFS6I_12070</name>
</gene>
<sequence>MSLVDNLNQESGENSINYQAGKDIVIHKYGLEYKEVKDIVELLFDKNFPKLQEDALKKAEGYVQDFYTEFEERLKEKLDKVDIEKLSDPDIQADLNTAIKSAARKGSKGNLDILAELLSERLEVDTTEIVSMMISEAIKVVPNLNKKHIQFLTFLFGIKHFCFNRDTQAPSLDAGKRFLLRDLELVKEINLTDIQVLEFYGLIRYSEIIMEDLTFEDIRIKYDIFSSISKDTFEQYLRNECPSLYSYLELFKNKAGANIKITPVGKSIAITFFNKVQDYYKAEHERFIY</sequence>
<evidence type="ECO:0000313" key="1">
    <source>
        <dbReference type="EMBL" id="MFD2904668.1"/>
    </source>
</evidence>